<evidence type="ECO:0000313" key="3">
    <source>
        <dbReference type="Proteomes" id="UP001487740"/>
    </source>
</evidence>
<feature type="region of interest" description="Disordered" evidence="1">
    <location>
        <begin position="206"/>
        <end position="235"/>
    </location>
</feature>
<dbReference type="AlphaFoldDB" id="A0AAW0TUG7"/>
<feature type="compositionally biased region" description="Pro residues" evidence="1">
    <location>
        <begin position="221"/>
        <end position="231"/>
    </location>
</feature>
<comment type="caution">
    <text evidence="2">The sequence shown here is derived from an EMBL/GenBank/DDBJ whole genome shotgun (WGS) entry which is preliminary data.</text>
</comment>
<accession>A0AAW0TUG7</accession>
<name>A0AAW0TUG7_SCYPA</name>
<organism evidence="2 3">
    <name type="scientific">Scylla paramamosain</name>
    <name type="common">Mud crab</name>
    <dbReference type="NCBI Taxonomy" id="85552"/>
    <lineage>
        <taxon>Eukaryota</taxon>
        <taxon>Metazoa</taxon>
        <taxon>Ecdysozoa</taxon>
        <taxon>Arthropoda</taxon>
        <taxon>Crustacea</taxon>
        <taxon>Multicrustacea</taxon>
        <taxon>Malacostraca</taxon>
        <taxon>Eumalacostraca</taxon>
        <taxon>Eucarida</taxon>
        <taxon>Decapoda</taxon>
        <taxon>Pleocyemata</taxon>
        <taxon>Brachyura</taxon>
        <taxon>Eubrachyura</taxon>
        <taxon>Portunoidea</taxon>
        <taxon>Portunidae</taxon>
        <taxon>Portuninae</taxon>
        <taxon>Scylla</taxon>
    </lineage>
</organism>
<dbReference type="Proteomes" id="UP001487740">
    <property type="component" value="Unassembled WGS sequence"/>
</dbReference>
<keyword evidence="3" id="KW-1185">Reference proteome</keyword>
<protein>
    <submittedName>
        <fullName evidence="2">Uncharacterized protein</fullName>
    </submittedName>
</protein>
<sequence length="321" mass="35937">MSQPHLPSVMSTVRGGHKPLVVLSFISWELRHRDLRGVLAQALQSHPHFSEGYILNAIEADASEEMGEPLLWYPVAHLTREHHAPMYPRDSRRYDRKALGNHFTLLQDTYYEHTKLTLILDKGGVGGGSGVGGKVSPMPNESPRRYSRNLLVLAYMSLEDSTDPGLLAGWVRWSGAWEAYSLLQERKLPVSSITLSLRVTCHTSLSPTPPPPITTTRSIPPSLPPLPPVPSASPSSCLPRYVREPSLTPPRRPKETFKYVVLLEVMTWAASQVQQLRAATQRLRVERWSGYTGLYTLHTLHDFSDNFSSNDSISRMVADVL</sequence>
<gene>
    <name evidence="2" type="ORF">O3P69_017180</name>
</gene>
<proteinExistence type="predicted"/>
<evidence type="ECO:0000256" key="1">
    <source>
        <dbReference type="SAM" id="MobiDB-lite"/>
    </source>
</evidence>
<evidence type="ECO:0000313" key="2">
    <source>
        <dbReference type="EMBL" id="KAK8391414.1"/>
    </source>
</evidence>
<reference evidence="2 3" key="1">
    <citation type="submission" date="2023-03" db="EMBL/GenBank/DDBJ databases">
        <title>High-quality genome of Scylla paramamosain provides insights in environmental adaptation.</title>
        <authorList>
            <person name="Zhang L."/>
        </authorList>
    </citation>
    <scope>NUCLEOTIDE SEQUENCE [LARGE SCALE GENOMIC DNA]</scope>
    <source>
        <strain evidence="2">LZ_2023a</strain>
        <tissue evidence="2">Muscle</tissue>
    </source>
</reference>
<dbReference type="EMBL" id="JARAKH010000024">
    <property type="protein sequence ID" value="KAK8391414.1"/>
    <property type="molecule type" value="Genomic_DNA"/>
</dbReference>